<dbReference type="Proteomes" id="UP000077134">
    <property type="component" value="Unassembled WGS sequence"/>
</dbReference>
<accession>A0A167FNJ3</accession>
<protein>
    <recommendedName>
        <fullName evidence="5">Flagellar hook-length control protein-like C-terminal domain-containing protein</fullName>
    </recommendedName>
</protein>
<feature type="region of interest" description="Disordered" evidence="4">
    <location>
        <begin position="426"/>
        <end position="456"/>
    </location>
</feature>
<comment type="caution">
    <text evidence="6">The sequence shown here is derived from an EMBL/GenBank/DDBJ whole genome shotgun (WGS) entry which is preliminary data.</text>
</comment>
<dbReference type="PANTHER" id="PTHR37533:SF2">
    <property type="entry name" value="FLAGELLAR HOOK-LENGTH CONTROL PROTEIN"/>
    <property type="match status" value="1"/>
</dbReference>
<evidence type="ECO:0000256" key="1">
    <source>
        <dbReference type="ARBA" id="ARBA00003944"/>
    </source>
</evidence>
<dbReference type="Gene3D" id="3.30.750.140">
    <property type="match status" value="1"/>
</dbReference>
<dbReference type="CDD" id="cd17470">
    <property type="entry name" value="T3SS_Flik_C"/>
    <property type="match status" value="1"/>
</dbReference>
<dbReference type="RefSeq" id="WP_068655742.1">
    <property type="nucleotide sequence ID" value="NZ_CP017770.1"/>
</dbReference>
<dbReference type="GO" id="GO:0009424">
    <property type="term" value="C:bacterial-type flagellum hook"/>
    <property type="evidence" value="ECO:0007669"/>
    <property type="project" value="InterPro"/>
</dbReference>
<dbReference type="InterPro" id="IPR038610">
    <property type="entry name" value="FliK-like_C_sf"/>
</dbReference>
<evidence type="ECO:0000256" key="4">
    <source>
        <dbReference type="SAM" id="MobiDB-lite"/>
    </source>
</evidence>
<evidence type="ECO:0000313" key="7">
    <source>
        <dbReference type="Proteomes" id="UP000077134"/>
    </source>
</evidence>
<dbReference type="GO" id="GO:0044780">
    <property type="term" value="P:bacterial-type flagellum assembly"/>
    <property type="evidence" value="ECO:0007669"/>
    <property type="project" value="InterPro"/>
</dbReference>
<dbReference type="OrthoDB" id="2380967at2"/>
<evidence type="ECO:0000313" key="6">
    <source>
        <dbReference type="EMBL" id="OAB76741.1"/>
    </source>
</evidence>
<dbReference type="InterPro" id="IPR001635">
    <property type="entry name" value="Flag_hook_Flik"/>
</dbReference>
<dbReference type="PRINTS" id="PR01007">
    <property type="entry name" value="FLGHOOKFLIK"/>
</dbReference>
<sequence length="484" mass="52093">MTLIFQNVSANSAGTSKSGATTGNASTESVTTAVVEGGAPVGSLSFSQLLGEGATSKTVLSTTDVTSLLEGLLQNASLQESTTTTEADVLNLILEGLNEQITELDELIEEDSSLMLTLQNWLQQVNELLSADQMETESVESDPNMVVSNTLADDSATIRFAVQDAVTQLISSLQNKVDTNNMNSQAVHLLASVQNLLQQVGSTKSQSSTVPVGEQAANNTAMLAATVSEFDQVDSLTVTSRKDLLNQLNVNQTSASMKVEQLIRSLQSTSQGSVVPQNIEDTATVVSTAIEENVAETSELTPEQGILTAGELAMRDGIKASKPVTTPVPVQQFSKEVTDLVVSKLDIVKLNGLTEAKISLYPEHLGQVDIKITMQNGQLIATFMTEHAGAKDLLEQQMSQLRTSLQSQGLQVEKLEVTQNQSLQSHMYQEERRQSNQQQSNRRSKERDAQSDDALLVANLSEELNDWLSEQVNGEQGNSFTAEA</sequence>
<gene>
    <name evidence="6" type="ORF">PNBC_04890</name>
</gene>
<comment type="similarity">
    <text evidence="2">Belongs to the FliK family.</text>
</comment>
<dbReference type="STRING" id="1763538.LPB68_19850"/>
<keyword evidence="3" id="KW-1005">Bacterial flagellum biogenesis</keyword>
<dbReference type="InterPro" id="IPR052563">
    <property type="entry name" value="FliK"/>
</dbReference>
<feature type="domain" description="Flagellar hook-length control protein-like C-terminal" evidence="5">
    <location>
        <begin position="351"/>
        <end position="424"/>
    </location>
</feature>
<comment type="function">
    <text evidence="1">Controls the length of the flagellar hook.</text>
</comment>
<evidence type="ECO:0000256" key="2">
    <source>
        <dbReference type="ARBA" id="ARBA00009149"/>
    </source>
</evidence>
<evidence type="ECO:0000256" key="3">
    <source>
        <dbReference type="ARBA" id="ARBA00022795"/>
    </source>
</evidence>
<organism evidence="6 7">
    <name type="scientific">Paenibacillus crassostreae</name>
    <dbReference type="NCBI Taxonomy" id="1763538"/>
    <lineage>
        <taxon>Bacteria</taxon>
        <taxon>Bacillati</taxon>
        <taxon>Bacillota</taxon>
        <taxon>Bacilli</taxon>
        <taxon>Bacillales</taxon>
        <taxon>Paenibacillaceae</taxon>
        <taxon>Paenibacillus</taxon>
    </lineage>
</organism>
<dbReference type="EMBL" id="LSFN01000005">
    <property type="protein sequence ID" value="OAB76741.1"/>
    <property type="molecule type" value="Genomic_DNA"/>
</dbReference>
<proteinExistence type="inferred from homology"/>
<dbReference type="Pfam" id="PF02120">
    <property type="entry name" value="Flg_hook"/>
    <property type="match status" value="1"/>
</dbReference>
<reference evidence="6 7" key="1">
    <citation type="submission" date="2016-02" db="EMBL/GenBank/DDBJ databases">
        <title>Paenibacillus sp. LPB0068, isolated from Crassostrea gigas.</title>
        <authorList>
            <person name="Shin S.-K."/>
            <person name="Yi H."/>
        </authorList>
    </citation>
    <scope>NUCLEOTIDE SEQUENCE [LARGE SCALE GENOMIC DNA]</scope>
    <source>
        <strain evidence="6 7">LPB0068</strain>
    </source>
</reference>
<dbReference type="KEGG" id="pcx:LPB68_19850"/>
<dbReference type="InterPro" id="IPR021136">
    <property type="entry name" value="Flagellar_hook_control-like_C"/>
</dbReference>
<dbReference type="AlphaFoldDB" id="A0A167FNJ3"/>
<name>A0A167FNJ3_9BACL</name>
<dbReference type="PANTHER" id="PTHR37533">
    <property type="entry name" value="FLAGELLAR HOOK-LENGTH CONTROL PROTEIN"/>
    <property type="match status" value="1"/>
</dbReference>
<evidence type="ECO:0000259" key="5">
    <source>
        <dbReference type="Pfam" id="PF02120"/>
    </source>
</evidence>
<keyword evidence="7" id="KW-1185">Reference proteome</keyword>